<dbReference type="Gene3D" id="3.30.1250.10">
    <property type="entry name" value="Ribosome maturation protein SBDS, N-terminal domain"/>
    <property type="match status" value="1"/>
</dbReference>
<gene>
    <name evidence="3" type="ORF">BN1708_000540</name>
    <name evidence="4" type="ORF">BN1708_015480</name>
    <name evidence="5" type="ORF">HYQ45_005590</name>
</gene>
<dbReference type="InterPro" id="IPR019783">
    <property type="entry name" value="SDO1/SBDS_N"/>
</dbReference>
<dbReference type="STRING" id="100787.A0A0G4M5A0"/>
<feature type="domain" description="Ribosome maturation protein SDO1/SBDS N-terminal" evidence="2">
    <location>
        <begin position="8"/>
        <end position="92"/>
    </location>
</feature>
<dbReference type="Pfam" id="PF01172">
    <property type="entry name" value="SBDS_N"/>
    <property type="match status" value="1"/>
</dbReference>
<dbReference type="EMBL" id="CVQH01011112">
    <property type="protein sequence ID" value="CRK19903.1"/>
    <property type="molecule type" value="Genomic_DNA"/>
</dbReference>
<evidence type="ECO:0000259" key="2">
    <source>
        <dbReference type="Pfam" id="PF01172"/>
    </source>
</evidence>
<evidence type="ECO:0000256" key="1">
    <source>
        <dbReference type="SAM" id="MobiDB-lite"/>
    </source>
</evidence>
<dbReference type="SUPFAM" id="SSF89895">
    <property type="entry name" value="FYSH domain"/>
    <property type="match status" value="1"/>
</dbReference>
<dbReference type="EMBL" id="CVQH01021029">
    <property type="protein sequence ID" value="CRK29130.1"/>
    <property type="molecule type" value="Genomic_DNA"/>
</dbReference>
<reference evidence="4 6" key="1">
    <citation type="submission" date="2015-05" db="EMBL/GenBank/DDBJ databases">
        <authorList>
            <person name="Fogelqvist Johan"/>
        </authorList>
    </citation>
    <scope>NUCLEOTIDE SEQUENCE [LARGE SCALE GENOMIC DNA]</scope>
    <source>
        <strain evidence="4">VL1</strain>
    </source>
</reference>
<evidence type="ECO:0000313" key="3">
    <source>
        <dbReference type="EMBL" id="CRK19903.1"/>
    </source>
</evidence>
<name>A0A0G4M5A0_VERLO</name>
<proteinExistence type="predicted"/>
<sequence>MVRGEVSQTKVTYKIANSEFSVLVEDPETYKKWQDDKSVPLAHFISAFKIFIGNSHLDTASKQELENAFGSEDEDKVIKEILEKGDAQPYEMAGRQGPKNDSKGPMAAH</sequence>
<dbReference type="AlphaFoldDB" id="A0A0G4M5A0"/>
<dbReference type="PANTHER" id="PTHR10927:SF2">
    <property type="entry name" value="RESTRICTION OF TELOMERE CAPPING PROTEIN 3"/>
    <property type="match status" value="1"/>
</dbReference>
<reference evidence="5" key="2">
    <citation type="journal article" date="2021" name="Mol. Plant Pathol.">
        <title>A 20-kb lineage-specific genomic region tames virulence in pathogenic amphidiploid Verticillium longisporum.</title>
        <authorList>
            <person name="Harting R."/>
            <person name="Starke J."/>
            <person name="Kusch H."/>
            <person name="Poggeler S."/>
            <person name="Maurus I."/>
            <person name="Schluter R."/>
            <person name="Landesfeind M."/>
            <person name="Bulla I."/>
            <person name="Nowrousian M."/>
            <person name="de Jonge R."/>
            <person name="Stahlhut G."/>
            <person name="Hoff K.J."/>
            <person name="Asshauer K.P."/>
            <person name="Thurmer A."/>
            <person name="Stanke M."/>
            <person name="Daniel R."/>
            <person name="Morgenstern B."/>
            <person name="Thomma B.P.H.J."/>
            <person name="Kronstad J.W."/>
            <person name="Braus-Stromeyer S.A."/>
            <person name="Braus G.H."/>
        </authorList>
    </citation>
    <scope>NUCLEOTIDE SEQUENCE</scope>
    <source>
        <strain evidence="5">Vl32</strain>
    </source>
</reference>
<dbReference type="PANTHER" id="PTHR10927">
    <property type="entry name" value="RIBOSOME MATURATION PROTEIN SBDS"/>
    <property type="match status" value="1"/>
</dbReference>
<dbReference type="Proteomes" id="UP000044602">
    <property type="component" value="Unassembled WGS sequence"/>
</dbReference>
<dbReference type="EMBL" id="JAEMWZ010000094">
    <property type="protein sequence ID" value="KAG7136995.1"/>
    <property type="molecule type" value="Genomic_DNA"/>
</dbReference>
<accession>A0A0G4M5A0</accession>
<evidence type="ECO:0000313" key="6">
    <source>
        <dbReference type="Proteomes" id="UP000044602"/>
    </source>
</evidence>
<dbReference type="OrthoDB" id="2567806at2759"/>
<dbReference type="InterPro" id="IPR039100">
    <property type="entry name" value="Sdo1/SBDS-like"/>
</dbReference>
<keyword evidence="6" id="KW-1185">Reference proteome</keyword>
<dbReference type="InterPro" id="IPR036786">
    <property type="entry name" value="Ribosome_mat_SBDS_N_sf"/>
</dbReference>
<dbReference type="Proteomes" id="UP000689129">
    <property type="component" value="Unassembled WGS sequence"/>
</dbReference>
<evidence type="ECO:0000313" key="4">
    <source>
        <dbReference type="EMBL" id="CRK29130.1"/>
    </source>
</evidence>
<feature type="region of interest" description="Disordered" evidence="1">
    <location>
        <begin position="83"/>
        <end position="109"/>
    </location>
</feature>
<evidence type="ECO:0000313" key="5">
    <source>
        <dbReference type="EMBL" id="KAG7136995.1"/>
    </source>
</evidence>
<organism evidence="4 6">
    <name type="scientific">Verticillium longisporum</name>
    <name type="common">Verticillium dahliae var. longisporum</name>
    <dbReference type="NCBI Taxonomy" id="100787"/>
    <lineage>
        <taxon>Eukaryota</taxon>
        <taxon>Fungi</taxon>
        <taxon>Dikarya</taxon>
        <taxon>Ascomycota</taxon>
        <taxon>Pezizomycotina</taxon>
        <taxon>Sordariomycetes</taxon>
        <taxon>Hypocreomycetidae</taxon>
        <taxon>Glomerellales</taxon>
        <taxon>Plectosphaerellaceae</taxon>
        <taxon>Verticillium</taxon>
    </lineage>
</organism>
<protein>
    <submittedName>
        <fullName evidence="5">SDO1-like protein C21C3.19 like</fullName>
    </submittedName>
</protein>